<dbReference type="Pfam" id="PF00060">
    <property type="entry name" value="Lig_chan"/>
    <property type="match status" value="1"/>
</dbReference>
<feature type="transmembrane region" description="Helical" evidence="13">
    <location>
        <begin position="338"/>
        <end position="358"/>
    </location>
</feature>
<dbReference type="EMBL" id="JACMRX010000004">
    <property type="protein sequence ID" value="KAF7990732.1"/>
    <property type="molecule type" value="Genomic_DNA"/>
</dbReference>
<keyword evidence="8 13" id="KW-0472">Membrane</keyword>
<comment type="caution">
    <text evidence="17">The sequence shown here is derived from an EMBL/GenBank/DDBJ whole genome shotgun (WGS) entry which is preliminary data.</text>
</comment>
<evidence type="ECO:0000313" key="17">
    <source>
        <dbReference type="EMBL" id="KAF7990732.1"/>
    </source>
</evidence>
<keyword evidence="5 13" id="KW-0812">Transmembrane</keyword>
<evidence type="ECO:0000256" key="10">
    <source>
        <dbReference type="ARBA" id="ARBA00023180"/>
    </source>
</evidence>
<feature type="transmembrane region" description="Helical" evidence="13">
    <location>
        <begin position="397"/>
        <end position="422"/>
    </location>
</feature>
<dbReference type="PANTHER" id="PTHR42643:SF24">
    <property type="entry name" value="IONOTROPIC RECEPTOR 60A"/>
    <property type="match status" value="1"/>
</dbReference>
<evidence type="ECO:0000256" key="5">
    <source>
        <dbReference type="ARBA" id="ARBA00022692"/>
    </source>
</evidence>
<gene>
    <name evidence="17" type="ORF">HCN44_000537</name>
</gene>
<dbReference type="GO" id="GO:0005886">
    <property type="term" value="C:plasma membrane"/>
    <property type="evidence" value="ECO:0007669"/>
    <property type="project" value="UniProtKB-SubCell"/>
</dbReference>
<keyword evidence="10" id="KW-0325">Glycoprotein</keyword>
<dbReference type="Gene3D" id="3.40.190.10">
    <property type="entry name" value="Periplasmic binding protein-like II"/>
    <property type="match status" value="1"/>
</dbReference>
<evidence type="ECO:0000256" key="12">
    <source>
        <dbReference type="ARBA" id="ARBA00023303"/>
    </source>
</evidence>
<dbReference type="Pfam" id="PF10613">
    <property type="entry name" value="Lig_chan-Glu_bd"/>
    <property type="match status" value="1"/>
</dbReference>
<evidence type="ECO:0000256" key="2">
    <source>
        <dbReference type="ARBA" id="ARBA00008685"/>
    </source>
</evidence>
<dbReference type="Proteomes" id="UP000639338">
    <property type="component" value="Unassembled WGS sequence"/>
</dbReference>
<keyword evidence="12" id="KW-0407">Ion channel</keyword>
<dbReference type="OrthoDB" id="8186464at2759"/>
<reference evidence="17 18" key="1">
    <citation type="submission" date="2020-08" db="EMBL/GenBank/DDBJ databases">
        <title>Aphidius gifuensis genome sequencing and assembly.</title>
        <authorList>
            <person name="Du Z."/>
        </authorList>
    </citation>
    <scope>NUCLEOTIDE SEQUENCE [LARGE SCALE GENOMIC DNA]</scope>
    <source>
        <strain evidence="17">YNYX2018</strain>
        <tissue evidence="17">Adults</tissue>
    </source>
</reference>
<dbReference type="SUPFAM" id="SSF53850">
    <property type="entry name" value="Periplasmic binding protein-like II"/>
    <property type="match status" value="1"/>
</dbReference>
<evidence type="ECO:0000259" key="15">
    <source>
        <dbReference type="Pfam" id="PF00060"/>
    </source>
</evidence>
<evidence type="ECO:0000256" key="14">
    <source>
        <dbReference type="SAM" id="SignalP"/>
    </source>
</evidence>
<dbReference type="GO" id="GO:0050906">
    <property type="term" value="P:detection of stimulus involved in sensory perception"/>
    <property type="evidence" value="ECO:0007669"/>
    <property type="project" value="UniProtKB-ARBA"/>
</dbReference>
<organism evidence="17 18">
    <name type="scientific">Aphidius gifuensis</name>
    <name type="common">Parasitoid wasp</name>
    <dbReference type="NCBI Taxonomy" id="684658"/>
    <lineage>
        <taxon>Eukaryota</taxon>
        <taxon>Metazoa</taxon>
        <taxon>Ecdysozoa</taxon>
        <taxon>Arthropoda</taxon>
        <taxon>Hexapoda</taxon>
        <taxon>Insecta</taxon>
        <taxon>Pterygota</taxon>
        <taxon>Neoptera</taxon>
        <taxon>Endopterygota</taxon>
        <taxon>Hymenoptera</taxon>
        <taxon>Apocrita</taxon>
        <taxon>Ichneumonoidea</taxon>
        <taxon>Braconidae</taxon>
        <taxon>Aphidiinae</taxon>
        <taxon>Aphidius</taxon>
    </lineage>
</organism>
<proteinExistence type="inferred from homology"/>
<evidence type="ECO:0000256" key="13">
    <source>
        <dbReference type="SAM" id="Phobius"/>
    </source>
</evidence>
<comment type="subcellular location">
    <subcellularLocation>
        <location evidence="1">Cell membrane</location>
        <topology evidence="1">Multi-pass membrane protein</topology>
    </subcellularLocation>
</comment>
<keyword evidence="7" id="KW-0406">Ion transport</keyword>
<evidence type="ECO:0008006" key="19">
    <source>
        <dbReference type="Google" id="ProtNLM"/>
    </source>
</evidence>
<evidence type="ECO:0000256" key="7">
    <source>
        <dbReference type="ARBA" id="ARBA00023065"/>
    </source>
</evidence>
<comment type="similarity">
    <text evidence="2">Belongs to the glutamate-gated ion channel (TC 1.A.10.1) family.</text>
</comment>
<keyword evidence="18" id="KW-1185">Reference proteome</keyword>
<keyword evidence="4" id="KW-1003">Cell membrane</keyword>
<protein>
    <recommendedName>
        <fullName evidence="19">Ionotropic receptor</fullName>
    </recommendedName>
</protein>
<evidence type="ECO:0000256" key="8">
    <source>
        <dbReference type="ARBA" id="ARBA00023136"/>
    </source>
</evidence>
<evidence type="ECO:0000259" key="16">
    <source>
        <dbReference type="Pfam" id="PF10613"/>
    </source>
</evidence>
<evidence type="ECO:0000256" key="3">
    <source>
        <dbReference type="ARBA" id="ARBA00022448"/>
    </source>
</evidence>
<dbReference type="InterPro" id="IPR052192">
    <property type="entry name" value="Insect_Ionotropic_Sensory_Rcpt"/>
</dbReference>
<evidence type="ECO:0000256" key="9">
    <source>
        <dbReference type="ARBA" id="ARBA00023170"/>
    </source>
</evidence>
<name>A0A834XQI1_APHGI</name>
<dbReference type="GO" id="GO:0015276">
    <property type="term" value="F:ligand-gated monoatomic ion channel activity"/>
    <property type="evidence" value="ECO:0007669"/>
    <property type="project" value="InterPro"/>
</dbReference>
<keyword evidence="9" id="KW-0675">Receptor</keyword>
<evidence type="ECO:0000256" key="11">
    <source>
        <dbReference type="ARBA" id="ARBA00023286"/>
    </source>
</evidence>
<evidence type="ECO:0000256" key="1">
    <source>
        <dbReference type="ARBA" id="ARBA00004651"/>
    </source>
</evidence>
<keyword evidence="6 13" id="KW-1133">Transmembrane helix</keyword>
<evidence type="ECO:0000313" key="18">
    <source>
        <dbReference type="Proteomes" id="UP000639338"/>
    </source>
</evidence>
<dbReference type="AlphaFoldDB" id="A0A834XQI1"/>
<keyword evidence="14" id="KW-0732">Signal</keyword>
<accession>A0A834XQI1</accession>
<feature type="domain" description="Ionotropic glutamate receptor C-terminal" evidence="15">
    <location>
        <begin position="337"/>
        <end position="468"/>
    </location>
</feature>
<keyword evidence="11" id="KW-1071">Ligand-gated ion channel</keyword>
<evidence type="ECO:0000256" key="6">
    <source>
        <dbReference type="ARBA" id="ARBA00022989"/>
    </source>
</evidence>
<feature type="chain" id="PRO_5032433003" description="Ionotropic receptor" evidence="14">
    <location>
        <begin position="20"/>
        <end position="553"/>
    </location>
</feature>
<feature type="signal peptide" evidence="14">
    <location>
        <begin position="1"/>
        <end position="19"/>
    </location>
</feature>
<dbReference type="InterPro" id="IPR019594">
    <property type="entry name" value="Glu/Gly-bd"/>
</dbReference>
<dbReference type="Gene3D" id="1.10.287.70">
    <property type="match status" value="1"/>
</dbReference>
<sequence>MFVIYKVIIFSVILKIVNCKETYQLQPGDYKKLIINIYERYKYEVGGVVLAATFVNQKFEMLTFVHGITHTVSKNGIISSMVKIDNLEKRIIQYKHQGFRNPFVIIIIRSTNDVTKFIDITKNGKIKYPILLVIFTGDDSDYSCDICKKPFDKLVQLKYNMRFFVSCCNSSSVVEWLLSDDDDKILALPLVNITNENIIWNDTSVDKKKNLQGLNLRVSAVKNAKFIIHGRYKYSGFLGDVITELIEYLKFKISSFAVEDYCGSWDEDESMWSGVVGSVVSGESDLGIALVSMTIQRIDVVDFTLPIITTRSGMYIEKPVIGDTIQWFEYFRIFDEQVWITVIGIMLITSLSLTIIIYQPWRNTFCSVFFGNLLDIWGLFCQQGLSDIPKQFSIRISYFSVFITVSIVYATYSGCLTSFFTAPTITMPFNDMIEFSKQKEYELIMLKESADYDVFYESQDYLPNEVFDLIRSKTLLPTTLVEGFQTICNEKVAFYTTETYNEPRRNQIPCEIVQIKTGRIFNLGMILPRDSPYTEFFNILYVIKTPKYQLNSL</sequence>
<dbReference type="PANTHER" id="PTHR42643">
    <property type="entry name" value="IONOTROPIC RECEPTOR 20A-RELATED"/>
    <property type="match status" value="1"/>
</dbReference>
<keyword evidence="3" id="KW-0813">Transport</keyword>
<evidence type="ECO:0000256" key="4">
    <source>
        <dbReference type="ARBA" id="ARBA00022475"/>
    </source>
</evidence>
<feature type="domain" description="Ionotropic glutamate receptor L-glutamate and glycine-binding" evidence="16">
    <location>
        <begin position="228"/>
        <end position="319"/>
    </location>
</feature>
<dbReference type="InterPro" id="IPR001320">
    <property type="entry name" value="Iontro_rcpt_C"/>
</dbReference>